<feature type="transmembrane region" description="Helical" evidence="9">
    <location>
        <begin position="368"/>
        <end position="388"/>
    </location>
</feature>
<dbReference type="PANTHER" id="PTHR32063">
    <property type="match status" value="1"/>
</dbReference>
<dbReference type="GO" id="GO:0009636">
    <property type="term" value="P:response to toxic substance"/>
    <property type="evidence" value="ECO:0007669"/>
    <property type="project" value="UniProtKB-ARBA"/>
</dbReference>
<keyword evidence="3 9" id="KW-0813">Transport</keyword>
<dbReference type="SUPFAM" id="SSF82714">
    <property type="entry name" value="Multidrug efflux transporter AcrB TolC docking domain, DN and DC subdomains"/>
    <property type="match status" value="2"/>
</dbReference>
<dbReference type="RefSeq" id="WP_133682604.1">
    <property type="nucleotide sequence ID" value="NZ_SNZP01000012.1"/>
</dbReference>
<dbReference type="OrthoDB" id="9176627at2"/>
<evidence type="ECO:0000256" key="4">
    <source>
        <dbReference type="ARBA" id="ARBA00022475"/>
    </source>
</evidence>
<dbReference type="Gene3D" id="3.30.70.1430">
    <property type="entry name" value="Multidrug efflux transporter AcrB pore domain"/>
    <property type="match status" value="2"/>
</dbReference>
<dbReference type="SUPFAM" id="SSF82693">
    <property type="entry name" value="Multidrug efflux transporter AcrB pore domain, PN1, PN2, PC1 and PC2 subdomains"/>
    <property type="match status" value="4"/>
</dbReference>
<comment type="caution">
    <text evidence="10">The sequence shown here is derived from an EMBL/GenBank/DDBJ whole genome shotgun (WGS) entry which is preliminary data.</text>
</comment>
<keyword evidence="4" id="KW-1003">Cell membrane</keyword>
<evidence type="ECO:0000256" key="9">
    <source>
        <dbReference type="RuleBase" id="RU364070"/>
    </source>
</evidence>
<organism evidence="10 11">
    <name type="scientific">Paludibacterium purpuratum</name>
    <dbReference type="NCBI Taxonomy" id="1144873"/>
    <lineage>
        <taxon>Bacteria</taxon>
        <taxon>Pseudomonadati</taxon>
        <taxon>Pseudomonadota</taxon>
        <taxon>Betaproteobacteria</taxon>
        <taxon>Neisseriales</taxon>
        <taxon>Chromobacteriaceae</taxon>
        <taxon>Paludibacterium</taxon>
    </lineage>
</organism>
<dbReference type="Gene3D" id="1.20.1640.10">
    <property type="entry name" value="Multidrug efflux transporter AcrB transmembrane domain"/>
    <property type="match status" value="2"/>
</dbReference>
<evidence type="ECO:0000256" key="5">
    <source>
        <dbReference type="ARBA" id="ARBA00022519"/>
    </source>
</evidence>
<evidence type="ECO:0000256" key="8">
    <source>
        <dbReference type="ARBA" id="ARBA00023136"/>
    </source>
</evidence>
<dbReference type="AlphaFoldDB" id="A0A4R7B1U6"/>
<dbReference type="Gene3D" id="3.30.2090.10">
    <property type="entry name" value="Multidrug efflux transporter AcrB TolC docking domain, DN and DC subdomains"/>
    <property type="match status" value="2"/>
</dbReference>
<dbReference type="GO" id="GO:0042910">
    <property type="term" value="F:xenobiotic transmembrane transporter activity"/>
    <property type="evidence" value="ECO:0007669"/>
    <property type="project" value="TreeGrafter"/>
</dbReference>
<feature type="transmembrane region" description="Helical" evidence="9">
    <location>
        <begin position="394"/>
        <end position="418"/>
    </location>
</feature>
<dbReference type="EMBL" id="SNZP01000012">
    <property type="protein sequence ID" value="TDR73917.1"/>
    <property type="molecule type" value="Genomic_DNA"/>
</dbReference>
<comment type="subcellular location">
    <subcellularLocation>
        <location evidence="1 9">Cell inner membrane</location>
        <topology evidence="1 9">Multi-pass membrane protein</topology>
    </subcellularLocation>
</comment>
<dbReference type="InterPro" id="IPR027463">
    <property type="entry name" value="AcrB_DN_DC_subdom"/>
</dbReference>
<evidence type="ECO:0000256" key="2">
    <source>
        <dbReference type="ARBA" id="ARBA00010942"/>
    </source>
</evidence>
<gene>
    <name evidence="10" type="ORF">DFP86_112121</name>
</gene>
<feature type="transmembrane region" description="Helical" evidence="9">
    <location>
        <begin position="439"/>
        <end position="459"/>
    </location>
</feature>
<keyword evidence="8 9" id="KW-0472">Membrane</keyword>
<evidence type="ECO:0000313" key="11">
    <source>
        <dbReference type="Proteomes" id="UP000295611"/>
    </source>
</evidence>
<evidence type="ECO:0000256" key="3">
    <source>
        <dbReference type="ARBA" id="ARBA00022448"/>
    </source>
</evidence>
<feature type="transmembrane region" description="Helical" evidence="9">
    <location>
        <begin position="538"/>
        <end position="557"/>
    </location>
</feature>
<protein>
    <recommendedName>
        <fullName evidence="9">Efflux pump membrane transporter</fullName>
    </recommendedName>
</protein>
<feature type="transmembrane region" description="Helical" evidence="9">
    <location>
        <begin position="1003"/>
        <end position="1029"/>
    </location>
</feature>
<dbReference type="Gene3D" id="3.30.70.1440">
    <property type="entry name" value="Multidrug efflux transporter AcrB pore domain"/>
    <property type="match status" value="1"/>
</dbReference>
<feature type="transmembrane region" description="Helical" evidence="9">
    <location>
        <begin position="342"/>
        <end position="361"/>
    </location>
</feature>
<dbReference type="Pfam" id="PF00873">
    <property type="entry name" value="ACR_tran"/>
    <property type="match status" value="1"/>
</dbReference>
<dbReference type="PANTHER" id="PTHR32063:SF13">
    <property type="entry name" value="MULTIDRUG EFFLUX PUMP SUBUNIT ACRB-RELATED"/>
    <property type="match status" value="1"/>
</dbReference>
<keyword evidence="11" id="KW-1185">Reference proteome</keyword>
<accession>A0A4R7B1U6</accession>
<feature type="transmembrane region" description="Helical" evidence="9">
    <location>
        <begin position="869"/>
        <end position="889"/>
    </location>
</feature>
<dbReference type="FunFam" id="3.30.70.1430:FF:000001">
    <property type="entry name" value="Efflux pump membrane transporter"/>
    <property type="match status" value="1"/>
</dbReference>
<keyword evidence="7 9" id="KW-1133">Transmembrane helix</keyword>
<dbReference type="FunFam" id="1.20.1640.10:FF:000001">
    <property type="entry name" value="Efflux pump membrane transporter"/>
    <property type="match status" value="1"/>
</dbReference>
<feature type="transmembrane region" description="Helical" evidence="9">
    <location>
        <begin position="971"/>
        <end position="991"/>
    </location>
</feature>
<dbReference type="GO" id="GO:0015562">
    <property type="term" value="F:efflux transmembrane transporter activity"/>
    <property type="evidence" value="ECO:0007669"/>
    <property type="project" value="InterPro"/>
</dbReference>
<feature type="transmembrane region" description="Helical" evidence="9">
    <location>
        <begin position="471"/>
        <end position="489"/>
    </location>
</feature>
<dbReference type="Proteomes" id="UP000295611">
    <property type="component" value="Unassembled WGS sequence"/>
</dbReference>
<comment type="similarity">
    <text evidence="2 9">Belongs to the resistance-nodulation-cell division (RND) (TC 2.A.6) family.</text>
</comment>
<dbReference type="PRINTS" id="PR00702">
    <property type="entry name" value="ACRIFLAVINRP"/>
</dbReference>
<dbReference type="GO" id="GO:0005886">
    <property type="term" value="C:plasma membrane"/>
    <property type="evidence" value="ECO:0007669"/>
    <property type="project" value="UniProtKB-SubCell"/>
</dbReference>
<evidence type="ECO:0000256" key="7">
    <source>
        <dbReference type="ARBA" id="ARBA00022989"/>
    </source>
</evidence>
<dbReference type="InterPro" id="IPR001036">
    <property type="entry name" value="Acrflvin-R"/>
</dbReference>
<feature type="transmembrane region" description="Helical" evidence="9">
    <location>
        <begin position="926"/>
        <end position="950"/>
    </location>
</feature>
<keyword evidence="6 9" id="KW-0812">Transmembrane</keyword>
<dbReference type="InterPro" id="IPR004764">
    <property type="entry name" value="MdtF-like"/>
</dbReference>
<evidence type="ECO:0000256" key="6">
    <source>
        <dbReference type="ARBA" id="ARBA00022692"/>
    </source>
</evidence>
<dbReference type="NCBIfam" id="TIGR00915">
    <property type="entry name" value="2A0602"/>
    <property type="match status" value="1"/>
</dbReference>
<dbReference type="SUPFAM" id="SSF82866">
    <property type="entry name" value="Multidrug efflux transporter AcrB transmembrane domain"/>
    <property type="match status" value="2"/>
</dbReference>
<evidence type="ECO:0000313" key="10">
    <source>
        <dbReference type="EMBL" id="TDR73917.1"/>
    </source>
</evidence>
<evidence type="ECO:0000256" key="1">
    <source>
        <dbReference type="ARBA" id="ARBA00004429"/>
    </source>
</evidence>
<sequence length="1043" mass="111902">MIAKFFIDRPVLANVIAWIIVLIGAVAVFGLPVSQYPQLTPPTVQVTTRFPGASALTVQQQVAQTIEQQVNGVENMLYMQSTSSNDGRYTLTVSFAVGTDADQAQVAVQNRVAAAVPLLPNAVQQQGVVTKKKSTNILQIVTLSSERPEMDALLLSNFASLKLKDRLVRLPGVADVSVFGVGQYSMRVWLDPQQMKQRGLTPANVIAQLNKQSQPISVGQIGAPPAPAGQAQQLTVNLSGAPNTAEEFGSIILKTDSSGAVTRLRDVARIELGSQTYGQTFSLDGRPAAGVAIYQLPDANALATSLAVKTETARLARDFPPGLHYDVPFDTTVFVKTSIDEVYQTLYEAGILVLLVIIVFLQDWRATLVPATTVPITVIGAFAAMAALGFSINLLTLFALVLCIGIVVDDAIVVVEGVAKYVEAGKTPREAAITAMQELLGPIIGITLVLMSVFLPAAFIPGITGQMYRQFALVIAATALISGINAITLKPTQSVKYVRPHDPAKQKNAFYRAFDRLYFPLEARYARLIERLMAARKISALVALALIVLAIVGLALLPTGFIPTEDQGYLLVAVQLPDAASIQRTEKALGEVDRIARALPGVEHVITIGGISPLDGNASLANAGLVYLTLKDWDERAKQKGQDLRSLYAELNRRLATVPEIQPLVLVPPPIPGLGMSGGFQMQLELTDGSGDLNKLAAAAQRLIVTAKMRPEIQAVFTPLRTQVPQLQLTLNRARAEMLGVAVNDVYDVLQSYLGSAYVGQFSKFGQNYTIYVQADQSFRSRADQIAALTVRNKNGDMVPVGSFLTAQPVTGPALVSQYQMYPTATLNGMAAPGYSSGQALAAMEEAAAEVLPQGIGYEWTALSYQEKLVGSSVTLVFGLAILLVYLVLAGQYENWWLPIPVILAVPMSLVGTVSVLWAVGLANNIYVQIGLVLLIALSAKNAILIVEVAQEIRHEGHDIVHAALEGSRRRFRPILMTSFAFILGVVPLVLAKGAGAAARVSIGLTVFSGMLASTLLAVAFVPVLYVVIMSWRERRTAGKHET</sequence>
<dbReference type="Gene3D" id="3.30.70.1320">
    <property type="entry name" value="Multidrug efflux transporter AcrB pore domain like"/>
    <property type="match status" value="1"/>
</dbReference>
<feature type="transmembrane region" description="Helical" evidence="9">
    <location>
        <begin position="896"/>
        <end position="920"/>
    </location>
</feature>
<proteinExistence type="inferred from homology"/>
<keyword evidence="5 9" id="KW-0997">Cell inner membrane</keyword>
<name>A0A4R7B1U6_9NEIS</name>
<reference evidence="10 11" key="1">
    <citation type="submission" date="2019-03" db="EMBL/GenBank/DDBJ databases">
        <title>Genomic Encyclopedia of Type Strains, Phase III (KMG-III): the genomes of soil and plant-associated and newly described type strains.</title>
        <authorList>
            <person name="Whitman W."/>
        </authorList>
    </citation>
    <scope>NUCLEOTIDE SEQUENCE [LARGE SCALE GENOMIC DNA]</scope>
    <source>
        <strain evidence="10 11">CECT 8976</strain>
    </source>
</reference>
<feature type="transmembrane region" description="Helical" evidence="9">
    <location>
        <begin position="12"/>
        <end position="33"/>
    </location>
</feature>